<dbReference type="OrthoDB" id="9802008at2"/>
<evidence type="ECO:0000256" key="8">
    <source>
        <dbReference type="ARBA" id="ARBA00023141"/>
    </source>
</evidence>
<dbReference type="InterPro" id="IPR046826">
    <property type="entry name" value="PDH_N"/>
</dbReference>
<organism evidence="12 13">
    <name type="scientific">Aurantimonas manganoxydans (strain ATCC BAA-1229 / DSM 21871 / SI85-9A1)</name>
    <dbReference type="NCBI Taxonomy" id="287752"/>
    <lineage>
        <taxon>Bacteria</taxon>
        <taxon>Pseudomonadati</taxon>
        <taxon>Pseudomonadota</taxon>
        <taxon>Alphaproteobacteria</taxon>
        <taxon>Hyphomicrobiales</taxon>
        <taxon>Aurantimonadaceae</taxon>
        <taxon>Aurantimonas</taxon>
    </lineage>
</organism>
<dbReference type="GO" id="GO:0006571">
    <property type="term" value="P:tyrosine biosynthetic process"/>
    <property type="evidence" value="ECO:0007669"/>
    <property type="project" value="UniProtKB-KW"/>
</dbReference>
<dbReference type="PANTHER" id="PTHR21363">
    <property type="entry name" value="PREPHENATE DEHYDROGENASE"/>
    <property type="match status" value="1"/>
</dbReference>
<evidence type="ECO:0000313" key="12">
    <source>
        <dbReference type="EMBL" id="EAS49318.1"/>
    </source>
</evidence>
<evidence type="ECO:0000256" key="7">
    <source>
        <dbReference type="ARBA" id="ARBA00023027"/>
    </source>
</evidence>
<evidence type="ECO:0000256" key="5">
    <source>
        <dbReference type="ARBA" id="ARBA00022605"/>
    </source>
</evidence>
<comment type="pathway">
    <text evidence="1">Amino-acid biosynthesis; L-tyrosine biosynthesis; (4-hydroxyphenyl)pyruvate from prephenate (NAD(+) route): step 1/1.</text>
</comment>
<dbReference type="Gene3D" id="1.10.3660.10">
    <property type="entry name" value="6-phosphogluconate dehydrogenase C-terminal like domain"/>
    <property type="match status" value="1"/>
</dbReference>
<dbReference type="AlphaFoldDB" id="Q1YGA7"/>
<comment type="caution">
    <text evidence="12">The sequence shown here is derived from an EMBL/GenBank/DDBJ whole genome shotgun (WGS) entry which is preliminary data.</text>
</comment>
<dbReference type="HOGENOM" id="CLU_055968_0_1_5"/>
<dbReference type="InterPro" id="IPR036291">
    <property type="entry name" value="NAD(P)-bd_dom_sf"/>
</dbReference>
<dbReference type="EMBL" id="AAPJ01000005">
    <property type="protein sequence ID" value="EAS49318.1"/>
    <property type="molecule type" value="Genomic_DNA"/>
</dbReference>
<dbReference type="RefSeq" id="WP_009210738.1">
    <property type="nucleotide sequence ID" value="NZ_BBWP01000008.1"/>
</dbReference>
<dbReference type="SUPFAM" id="SSF48179">
    <property type="entry name" value="6-phosphogluconate dehydrogenase C-terminal domain-like"/>
    <property type="match status" value="1"/>
</dbReference>
<dbReference type="InterPro" id="IPR008927">
    <property type="entry name" value="6-PGluconate_DH-like_C_sf"/>
</dbReference>
<accession>Q1YGA7</accession>
<feature type="domain" description="Prephenate/arogenate dehydrogenase" evidence="11">
    <location>
        <begin position="7"/>
        <end position="296"/>
    </location>
</feature>
<keyword evidence="5" id="KW-0028">Amino-acid biosynthesis</keyword>
<dbReference type="GO" id="GO:0070403">
    <property type="term" value="F:NAD+ binding"/>
    <property type="evidence" value="ECO:0007669"/>
    <property type="project" value="InterPro"/>
</dbReference>
<dbReference type="Proteomes" id="UP000000321">
    <property type="component" value="Unassembled WGS sequence"/>
</dbReference>
<dbReference type="PROSITE" id="PS51176">
    <property type="entry name" value="PDH_ADH"/>
    <property type="match status" value="1"/>
</dbReference>
<keyword evidence="6" id="KW-0560">Oxidoreductase</keyword>
<evidence type="ECO:0000256" key="3">
    <source>
        <dbReference type="ARBA" id="ARBA00012068"/>
    </source>
</evidence>
<feature type="compositionally biased region" description="Pro residues" evidence="10">
    <location>
        <begin position="308"/>
        <end position="318"/>
    </location>
</feature>
<evidence type="ECO:0000313" key="13">
    <source>
        <dbReference type="Proteomes" id="UP000000321"/>
    </source>
</evidence>
<dbReference type="GO" id="GO:0004665">
    <property type="term" value="F:prephenate dehydrogenase (NADP+) activity"/>
    <property type="evidence" value="ECO:0007669"/>
    <property type="project" value="InterPro"/>
</dbReference>
<evidence type="ECO:0000256" key="2">
    <source>
        <dbReference type="ARBA" id="ARBA00007964"/>
    </source>
</evidence>
<dbReference type="EC" id="1.3.1.12" evidence="3"/>
<evidence type="ECO:0000256" key="6">
    <source>
        <dbReference type="ARBA" id="ARBA00023002"/>
    </source>
</evidence>
<feature type="region of interest" description="Disordered" evidence="10">
    <location>
        <begin position="293"/>
        <end position="318"/>
    </location>
</feature>
<keyword evidence="7" id="KW-0520">NAD</keyword>
<evidence type="ECO:0000256" key="9">
    <source>
        <dbReference type="ARBA" id="ARBA00049260"/>
    </source>
</evidence>
<dbReference type="FunFam" id="3.40.50.720:FF:000208">
    <property type="entry name" value="Prephenate dehydrogenase"/>
    <property type="match status" value="1"/>
</dbReference>
<dbReference type="FunFam" id="1.10.3660.10:FF:000003">
    <property type="entry name" value="Prephenate dehydrogenase"/>
    <property type="match status" value="1"/>
</dbReference>
<sequence>MSEPLFQRVALIGIGLIGSSLAHNIRARKLAGHVAITTRRAATLARAEALGLGDSYHLDASDAVRDADLVILCVPVGSCGAVTKEIAGALRPGAIVSDVGSVKGAIVQQMQPHLPSHVHFVPAHPIAGTEQSGPDAGFLELFDNRWCILTPVEGTDEAAVAKLRAFWEACGSDVEIMTPEHHDLVLAIVSHVPHLIAYNIVGTAADLETVTQSEVVKFSASGFRDFTRIAASDPTMWRDVFLTNRDAVLEMLARFSEDLASLQRAIRWGDGETLFDLFTRTRAIRRGVIEAGQDTAKPDFGRDHSPAPSAPPTQTPED</sequence>
<dbReference type="InterPro" id="IPR046825">
    <property type="entry name" value="PDH_C"/>
</dbReference>
<dbReference type="Pfam" id="PF02153">
    <property type="entry name" value="PDH_N"/>
    <property type="match status" value="1"/>
</dbReference>
<dbReference type="PANTHER" id="PTHR21363:SF0">
    <property type="entry name" value="PREPHENATE DEHYDROGENASE [NADP(+)]"/>
    <property type="match status" value="1"/>
</dbReference>
<gene>
    <name evidence="12" type="ORF">SI859A1_02919</name>
</gene>
<comment type="similarity">
    <text evidence="2">Belongs to the prephenate/arogenate dehydrogenase family.</text>
</comment>
<feature type="compositionally biased region" description="Basic and acidic residues" evidence="10">
    <location>
        <begin position="296"/>
        <end position="305"/>
    </location>
</feature>
<evidence type="ECO:0000256" key="10">
    <source>
        <dbReference type="SAM" id="MobiDB-lite"/>
    </source>
</evidence>
<keyword evidence="4" id="KW-0827">Tyrosine biosynthesis</keyword>
<dbReference type="SUPFAM" id="SSF51735">
    <property type="entry name" value="NAD(P)-binding Rossmann-fold domains"/>
    <property type="match status" value="1"/>
</dbReference>
<keyword evidence="13" id="KW-1185">Reference proteome</keyword>
<dbReference type="InterPro" id="IPR003099">
    <property type="entry name" value="Prephen_DH"/>
</dbReference>
<proteinExistence type="inferred from homology"/>
<evidence type="ECO:0000256" key="4">
    <source>
        <dbReference type="ARBA" id="ARBA00022498"/>
    </source>
</evidence>
<dbReference type="NCBIfam" id="NF005694">
    <property type="entry name" value="PRK07502.1"/>
    <property type="match status" value="1"/>
</dbReference>
<dbReference type="Gene3D" id="3.40.50.720">
    <property type="entry name" value="NAD(P)-binding Rossmann-like Domain"/>
    <property type="match status" value="1"/>
</dbReference>
<dbReference type="GO" id="GO:0008977">
    <property type="term" value="F:prephenate dehydrogenase (NAD+) activity"/>
    <property type="evidence" value="ECO:0007669"/>
    <property type="project" value="UniProtKB-EC"/>
</dbReference>
<comment type="catalytic activity">
    <reaction evidence="9">
        <text>prephenate + NAD(+) = 3-(4-hydroxyphenyl)pyruvate + CO2 + NADH</text>
        <dbReference type="Rhea" id="RHEA:13869"/>
        <dbReference type="ChEBI" id="CHEBI:16526"/>
        <dbReference type="ChEBI" id="CHEBI:29934"/>
        <dbReference type="ChEBI" id="CHEBI:36242"/>
        <dbReference type="ChEBI" id="CHEBI:57540"/>
        <dbReference type="ChEBI" id="CHEBI:57945"/>
        <dbReference type="EC" id="1.3.1.12"/>
    </reaction>
</comment>
<name>Q1YGA7_AURMS</name>
<dbReference type="Pfam" id="PF20463">
    <property type="entry name" value="PDH_C"/>
    <property type="match status" value="1"/>
</dbReference>
<evidence type="ECO:0000259" key="11">
    <source>
        <dbReference type="PROSITE" id="PS51176"/>
    </source>
</evidence>
<keyword evidence="8" id="KW-0057">Aromatic amino acid biosynthesis</keyword>
<dbReference type="InterPro" id="IPR050812">
    <property type="entry name" value="Preph/Arog_dehydrog"/>
</dbReference>
<reference evidence="12 13" key="1">
    <citation type="journal article" date="2008" name="Appl. Environ. Microbiol.">
        <title>Genomic insights into Mn(II) oxidation by the marine alphaproteobacterium Aurantimonas sp. strain SI85-9A1.</title>
        <authorList>
            <person name="Dick G.J."/>
            <person name="Podell S."/>
            <person name="Johnson H.A."/>
            <person name="Rivera-Espinoza Y."/>
            <person name="Bernier-Latmani R."/>
            <person name="McCarthy J.K."/>
            <person name="Torpey J.W."/>
            <person name="Clement B.G."/>
            <person name="Gaasterland T."/>
            <person name="Tebo B.M."/>
        </authorList>
    </citation>
    <scope>NUCLEOTIDE SEQUENCE [LARGE SCALE GENOMIC DNA]</scope>
    <source>
        <strain evidence="12 13">SI85-9A1</strain>
    </source>
</reference>
<evidence type="ECO:0000256" key="1">
    <source>
        <dbReference type="ARBA" id="ARBA00005067"/>
    </source>
</evidence>
<dbReference type="BioCyc" id="AURANTIMONAS:SI859A1_02919-MONOMER"/>
<protein>
    <recommendedName>
        <fullName evidence="3">prephenate dehydrogenase</fullName>
        <ecNumber evidence="3">1.3.1.12</ecNumber>
    </recommendedName>
</protein>